<evidence type="ECO:0000313" key="2">
    <source>
        <dbReference type="EMBL" id="CAG8689849.1"/>
    </source>
</evidence>
<keyword evidence="3" id="KW-1185">Reference proteome</keyword>
<proteinExistence type="predicted"/>
<evidence type="ECO:0000313" key="3">
    <source>
        <dbReference type="Proteomes" id="UP000789375"/>
    </source>
</evidence>
<dbReference type="AlphaFoldDB" id="A0A9N9HLL0"/>
<dbReference type="Proteomes" id="UP000789375">
    <property type="component" value="Unassembled WGS sequence"/>
</dbReference>
<accession>A0A9N9HLL0</accession>
<gene>
    <name evidence="2" type="ORF">FMOSSE_LOCUS13289</name>
</gene>
<dbReference type="EMBL" id="CAJVPP010007590">
    <property type="protein sequence ID" value="CAG8689849.1"/>
    <property type="molecule type" value="Genomic_DNA"/>
</dbReference>
<name>A0A9N9HLL0_FUNMO</name>
<reference evidence="2" key="1">
    <citation type="submission" date="2021-06" db="EMBL/GenBank/DDBJ databases">
        <authorList>
            <person name="Kallberg Y."/>
            <person name="Tangrot J."/>
            <person name="Rosling A."/>
        </authorList>
    </citation>
    <scope>NUCLEOTIDE SEQUENCE</scope>
    <source>
        <strain evidence="2">87-6 pot B 2015</strain>
    </source>
</reference>
<organism evidence="2 3">
    <name type="scientific">Funneliformis mosseae</name>
    <name type="common">Endomycorrhizal fungus</name>
    <name type="synonym">Glomus mosseae</name>
    <dbReference type="NCBI Taxonomy" id="27381"/>
    <lineage>
        <taxon>Eukaryota</taxon>
        <taxon>Fungi</taxon>
        <taxon>Fungi incertae sedis</taxon>
        <taxon>Mucoromycota</taxon>
        <taxon>Glomeromycotina</taxon>
        <taxon>Glomeromycetes</taxon>
        <taxon>Glomerales</taxon>
        <taxon>Glomeraceae</taxon>
        <taxon>Funneliformis</taxon>
    </lineage>
</organism>
<protein>
    <submittedName>
        <fullName evidence="2">426_t:CDS:1</fullName>
    </submittedName>
</protein>
<sequence length="174" mass="19520">MAHNNHIQSDHLNFIDENNCLISETNFQGERSSSNINYGYNNSLPIMYNNSMSYGGAISHHQQQMAGSNASIRLCPPSYGSHYTGHANISEEQNPPLFNNYTSSLNMATNPPPQSNSGIFKFEIPGFRIIVIPISSIENLNVQEDQYCLDNSSPNINANNSQTQFQQSYNYNNF</sequence>
<evidence type="ECO:0000256" key="1">
    <source>
        <dbReference type="SAM" id="MobiDB-lite"/>
    </source>
</evidence>
<feature type="region of interest" description="Disordered" evidence="1">
    <location>
        <begin position="154"/>
        <end position="174"/>
    </location>
</feature>
<comment type="caution">
    <text evidence="2">The sequence shown here is derived from an EMBL/GenBank/DDBJ whole genome shotgun (WGS) entry which is preliminary data.</text>
</comment>